<dbReference type="SMART" id="SM00564">
    <property type="entry name" value="PQQ"/>
    <property type="match status" value="5"/>
</dbReference>
<protein>
    <recommendedName>
        <fullName evidence="3">Pyrrolo-quinoline quinone repeat domain-containing protein</fullName>
    </recommendedName>
</protein>
<sequence length="519" mass="56492">MLKHDRQQRLAYEKTLYRYSTALERGDLDTIITILQEAEDDPYLEHLIFEMHQEDYQKEEPTMSHVSSKQSPATEETPPLELNRSLRSQPEQAPRTRKRWLTTLRGIAAVAVVAILIGSALLIFSAVNASHDLAKKQQTSTGSSNKTLHNIVVAAELTLAGPTIGREVLTARDASTGVKLWSYTVPKGLDGKVFDIKGKKGLVYSDSANPNLVVQDHVVYFAGNKQVLALHALDGTLIWQTDLGTMNQHVVIGDPLPLLVVEQGRVYASGYSNGNLYTLDAKTGKIIWHYDAPEPALLSLNNGIAYVIANKHYIKALDGKDGHTLWTQDVQTGPISATVANNVFYVQVMHSLVDDPKGSLKDQRPLIALNATTGTQLWSVMSQASNPTGLVIVQNMLVLFDGSHFCGYHTSDGTHAWCTTGPQNTVSGVGIASNNGSIYGIFNLDGGRQRVQAINPQNGKIYWSKDVDGVVSNAPLILPFGNSLVLPLSRAVLDQATGKELWHFAAVKDVLVIVGGAGM</sequence>
<feature type="compositionally biased region" description="Polar residues" evidence="1">
    <location>
        <begin position="64"/>
        <end position="74"/>
    </location>
</feature>
<dbReference type="SUPFAM" id="SSF50998">
    <property type="entry name" value="Quinoprotein alcohol dehydrogenase-like"/>
    <property type="match status" value="1"/>
</dbReference>
<dbReference type="Gene3D" id="2.40.10.480">
    <property type="match status" value="1"/>
</dbReference>
<reference evidence="4 5" key="1">
    <citation type="journal article" date="2021" name="Int. J. Syst. Evol. Microbiol.">
        <title>Reticulibacter mediterranei gen. nov., sp. nov., within the new family Reticulibacteraceae fam. nov., and Ktedonospora formicarum gen. nov., sp. nov., Ktedonobacter robiniae sp. nov., Dictyobacter formicarum sp. nov. and Dictyobacter arantiisoli sp. nov., belonging to the class Ktedonobacteria.</title>
        <authorList>
            <person name="Yabe S."/>
            <person name="Zheng Y."/>
            <person name="Wang C.M."/>
            <person name="Sakai Y."/>
            <person name="Abe K."/>
            <person name="Yokota A."/>
            <person name="Donadio S."/>
            <person name="Cavaletti L."/>
            <person name="Monciardini P."/>
        </authorList>
    </citation>
    <scope>NUCLEOTIDE SEQUENCE [LARGE SCALE GENOMIC DNA]</scope>
    <source>
        <strain evidence="4 5">SOSP1-30</strain>
    </source>
</reference>
<feature type="region of interest" description="Disordered" evidence="1">
    <location>
        <begin position="56"/>
        <end position="97"/>
    </location>
</feature>
<dbReference type="InterPro" id="IPR018391">
    <property type="entry name" value="PQQ_b-propeller_rpt"/>
</dbReference>
<keyword evidence="2" id="KW-1133">Transmembrane helix</keyword>
<organism evidence="4 5">
    <name type="scientific">Ktedonobacter robiniae</name>
    <dbReference type="NCBI Taxonomy" id="2778365"/>
    <lineage>
        <taxon>Bacteria</taxon>
        <taxon>Bacillati</taxon>
        <taxon>Chloroflexota</taxon>
        <taxon>Ktedonobacteria</taxon>
        <taxon>Ktedonobacterales</taxon>
        <taxon>Ktedonobacteraceae</taxon>
        <taxon>Ktedonobacter</taxon>
    </lineage>
</organism>
<dbReference type="Gene3D" id="2.130.10.10">
    <property type="entry name" value="YVTN repeat-like/Quinoprotein amine dehydrogenase"/>
    <property type="match status" value="2"/>
</dbReference>
<evidence type="ECO:0000259" key="3">
    <source>
        <dbReference type="Pfam" id="PF13360"/>
    </source>
</evidence>
<dbReference type="RefSeq" id="WP_201373834.1">
    <property type="nucleotide sequence ID" value="NZ_BNJG01000002.1"/>
</dbReference>
<evidence type="ECO:0000256" key="1">
    <source>
        <dbReference type="SAM" id="MobiDB-lite"/>
    </source>
</evidence>
<evidence type="ECO:0000256" key="2">
    <source>
        <dbReference type="SAM" id="Phobius"/>
    </source>
</evidence>
<accession>A0ABQ3UXN1</accession>
<feature type="domain" description="Pyrrolo-quinoline quinone repeat" evidence="3">
    <location>
        <begin position="167"/>
        <end position="298"/>
    </location>
</feature>
<evidence type="ECO:0000313" key="4">
    <source>
        <dbReference type="EMBL" id="GHO57423.1"/>
    </source>
</evidence>
<dbReference type="InterPro" id="IPR015943">
    <property type="entry name" value="WD40/YVTN_repeat-like_dom_sf"/>
</dbReference>
<dbReference type="PANTHER" id="PTHR34512:SF30">
    <property type="entry name" value="OUTER MEMBRANE PROTEIN ASSEMBLY FACTOR BAMB"/>
    <property type="match status" value="1"/>
</dbReference>
<evidence type="ECO:0000313" key="5">
    <source>
        <dbReference type="Proteomes" id="UP000654345"/>
    </source>
</evidence>
<dbReference type="PANTHER" id="PTHR34512">
    <property type="entry name" value="CELL SURFACE PROTEIN"/>
    <property type="match status" value="1"/>
</dbReference>
<feature type="transmembrane region" description="Helical" evidence="2">
    <location>
        <begin position="107"/>
        <end position="127"/>
    </location>
</feature>
<dbReference type="Pfam" id="PF13360">
    <property type="entry name" value="PQQ_2"/>
    <property type="match status" value="2"/>
</dbReference>
<gene>
    <name evidence="4" type="ORF">KSB_58980</name>
</gene>
<comment type="caution">
    <text evidence="4">The sequence shown here is derived from an EMBL/GenBank/DDBJ whole genome shotgun (WGS) entry which is preliminary data.</text>
</comment>
<keyword evidence="5" id="KW-1185">Reference proteome</keyword>
<keyword evidence="2" id="KW-0472">Membrane</keyword>
<dbReference type="InterPro" id="IPR002372">
    <property type="entry name" value="PQQ_rpt_dom"/>
</dbReference>
<dbReference type="InterPro" id="IPR011047">
    <property type="entry name" value="Quinoprotein_ADH-like_sf"/>
</dbReference>
<dbReference type="Proteomes" id="UP000654345">
    <property type="component" value="Unassembled WGS sequence"/>
</dbReference>
<feature type="domain" description="Pyrrolo-quinoline quinone repeat" evidence="3">
    <location>
        <begin position="311"/>
        <end position="467"/>
    </location>
</feature>
<keyword evidence="2" id="KW-0812">Transmembrane</keyword>
<proteinExistence type="predicted"/>
<name>A0ABQ3UXN1_9CHLR</name>
<dbReference type="EMBL" id="BNJG01000002">
    <property type="protein sequence ID" value="GHO57423.1"/>
    <property type="molecule type" value="Genomic_DNA"/>
</dbReference>